<evidence type="ECO:0000259" key="7">
    <source>
        <dbReference type="PROSITE" id="PS50119"/>
    </source>
</evidence>
<evidence type="ECO:0000313" key="10">
    <source>
        <dbReference type="RefSeq" id="XP_014070567.2"/>
    </source>
</evidence>
<feature type="domain" description="B box-type" evidence="7">
    <location>
        <begin position="157"/>
        <end position="204"/>
    </location>
</feature>
<dbReference type="SMART" id="SM00336">
    <property type="entry name" value="BBOX"/>
    <property type="match status" value="2"/>
</dbReference>
<dbReference type="Gene3D" id="3.30.40.10">
    <property type="entry name" value="Zinc/RING finger domain, C3HC4 (zinc finger)"/>
    <property type="match status" value="1"/>
</dbReference>
<keyword evidence="3" id="KW-0862">Zinc</keyword>
<dbReference type="CDD" id="cd00063">
    <property type="entry name" value="FN3"/>
    <property type="match status" value="1"/>
</dbReference>
<dbReference type="SMART" id="SM00184">
    <property type="entry name" value="RING"/>
    <property type="match status" value="1"/>
</dbReference>
<dbReference type="AlphaFoldDB" id="A0A1S3T1V3"/>
<evidence type="ECO:0000259" key="8">
    <source>
        <dbReference type="PROSITE" id="PS50853"/>
    </source>
</evidence>
<evidence type="ECO:0000256" key="5">
    <source>
        <dbReference type="SAM" id="MobiDB-lite"/>
    </source>
</evidence>
<feature type="region of interest" description="Disordered" evidence="5">
    <location>
        <begin position="1"/>
        <end position="38"/>
    </location>
</feature>
<dbReference type="Gene3D" id="2.60.40.10">
    <property type="entry name" value="Immunoglobulins"/>
    <property type="match status" value="1"/>
</dbReference>
<dbReference type="PROSITE" id="PS50119">
    <property type="entry name" value="ZF_BBOX"/>
    <property type="match status" value="2"/>
</dbReference>
<proteinExistence type="predicted"/>
<accession>A0A1S3T1V3</accession>
<dbReference type="InterPro" id="IPR047153">
    <property type="entry name" value="TRIM45/56/19-like"/>
</dbReference>
<dbReference type="KEGG" id="sasa:106613133"/>
<dbReference type="PROSITE" id="PS50853">
    <property type="entry name" value="FN3"/>
    <property type="match status" value="1"/>
</dbReference>
<sequence>MPGTDSESGCWPRLRSSKKRSNPNAKHTGKEIGAQDAQTKAELDPMTCSLALHLCCPACDTLLLQPVSLPCGHCLCQPCLEGIRKKPSSTKASDAQQAQPYSQCPRCLVHYSLQPGGAWPFPENLLLANVSEQLLERLEGLRQVKQPKNTRAKDTSLRVTACEICSKQREAQHYCRTCGLNYCAKCLRKLHGNRAFQAHVLTEPVEGGCRDPCPTHHDRSLSHCCLDDGALGCQGCMEQGHQGHDVSPVHEARARREVGIRNWLEQAEKVKSQCEADMVSMDQLRARTGSDGAELRRRVREGFLSLRNVLLDQEAALLSHLDNLTSSTRSGARDFLQTSAPLLGSLTGLEVISEQALLEPDTVAFLTGAVALTQWLQRVNGDIHRPALTLQEGEPFKGVKMDFDALFRDLQGLLGTHLHWKSPEVDAVVSAATSVESDVLGGCCEVLQVPSCPGTPHRTLALADPPLSPLNPKSPRKLVMEEQLGLSAGDCSDKKRHLLPRPPIIYQHIVSGDTVEIFWMLPMGEEVETFDVHFQDAVIVGMTMEERKGVVLEGLKTCNLQTAGLRLDTHYLFRARSVNSHGAGEWSSSYRVNTERQGDEAKAAVTQEI</sequence>
<dbReference type="GeneID" id="106613133"/>
<dbReference type="InterPro" id="IPR000315">
    <property type="entry name" value="Znf_B-box"/>
</dbReference>
<gene>
    <name evidence="10" type="primary">LOC106613133</name>
</gene>
<keyword evidence="9" id="KW-1185">Reference proteome</keyword>
<dbReference type="InterPro" id="IPR013083">
    <property type="entry name" value="Znf_RING/FYVE/PHD"/>
</dbReference>
<dbReference type="InterPro" id="IPR017907">
    <property type="entry name" value="Znf_RING_CS"/>
</dbReference>
<dbReference type="GO" id="GO:0008270">
    <property type="term" value="F:zinc ion binding"/>
    <property type="evidence" value="ECO:0007669"/>
    <property type="project" value="UniProtKB-KW"/>
</dbReference>
<feature type="domain" description="B box-type" evidence="7">
    <location>
        <begin position="213"/>
        <end position="249"/>
    </location>
</feature>
<dbReference type="SUPFAM" id="SSF57850">
    <property type="entry name" value="RING/U-box"/>
    <property type="match status" value="1"/>
</dbReference>
<dbReference type="Pfam" id="PF00643">
    <property type="entry name" value="zf-B_box"/>
    <property type="match status" value="1"/>
</dbReference>
<dbReference type="Gene3D" id="4.10.830.40">
    <property type="match status" value="1"/>
</dbReference>
<name>A0A1S3T1V3_SALSA</name>
<dbReference type="InterPro" id="IPR036116">
    <property type="entry name" value="FN3_sf"/>
</dbReference>
<dbReference type="STRING" id="8030.ENSSSAP00000062794"/>
<dbReference type="Bgee" id="ENSSSAG00000057097">
    <property type="expression patterns" value="Expressed in semen and 1 other cell type or tissue"/>
</dbReference>
<keyword evidence="1" id="KW-0479">Metal-binding</keyword>
<evidence type="ECO:0000256" key="1">
    <source>
        <dbReference type="ARBA" id="ARBA00022723"/>
    </source>
</evidence>
<reference evidence="10" key="1">
    <citation type="submission" date="2025-08" db="UniProtKB">
        <authorList>
            <consortium name="RefSeq"/>
        </authorList>
    </citation>
    <scope>IDENTIFICATION</scope>
</reference>
<dbReference type="InterPro" id="IPR001841">
    <property type="entry name" value="Znf_RING"/>
</dbReference>
<dbReference type="PANTHER" id="PTHR25462">
    <property type="entry name" value="BONUS, ISOFORM C-RELATED"/>
    <property type="match status" value="1"/>
</dbReference>
<keyword evidence="2 4" id="KW-0863">Zinc-finger</keyword>
<evidence type="ECO:0000256" key="2">
    <source>
        <dbReference type="ARBA" id="ARBA00022771"/>
    </source>
</evidence>
<evidence type="ECO:0000256" key="3">
    <source>
        <dbReference type="ARBA" id="ARBA00022833"/>
    </source>
</evidence>
<dbReference type="GO" id="GO:0061630">
    <property type="term" value="F:ubiquitin protein ligase activity"/>
    <property type="evidence" value="ECO:0007669"/>
    <property type="project" value="TreeGrafter"/>
</dbReference>
<dbReference type="PaxDb" id="8030-ENSSSAP00000062794"/>
<dbReference type="CDD" id="cd19808">
    <property type="entry name" value="Bbox1_TRIM42_C-III"/>
    <property type="match status" value="1"/>
</dbReference>
<protein>
    <submittedName>
        <fullName evidence="10">Tripartite motif-containing protein 42</fullName>
    </submittedName>
</protein>
<feature type="domain" description="Fibronectin type-III" evidence="8">
    <location>
        <begin position="499"/>
        <end position="597"/>
    </location>
</feature>
<dbReference type="GO" id="GO:0006513">
    <property type="term" value="P:protein monoubiquitination"/>
    <property type="evidence" value="ECO:0007669"/>
    <property type="project" value="TreeGrafter"/>
</dbReference>
<dbReference type="Proteomes" id="UP001652741">
    <property type="component" value="Chromosome ssa09"/>
</dbReference>
<feature type="domain" description="RING-type" evidence="6">
    <location>
        <begin position="56"/>
        <end position="107"/>
    </location>
</feature>
<dbReference type="PROSITE" id="PS50089">
    <property type="entry name" value="ZF_RING_2"/>
    <property type="match status" value="1"/>
</dbReference>
<dbReference type="PROSITE" id="PS00518">
    <property type="entry name" value="ZF_RING_1"/>
    <property type="match status" value="1"/>
</dbReference>
<dbReference type="Gene3D" id="3.30.160.60">
    <property type="entry name" value="Classic Zinc Finger"/>
    <property type="match status" value="1"/>
</dbReference>
<dbReference type="InterPro" id="IPR003961">
    <property type="entry name" value="FN3_dom"/>
</dbReference>
<organism evidence="9 10">
    <name type="scientific">Salmo salar</name>
    <name type="common">Atlantic salmon</name>
    <dbReference type="NCBI Taxonomy" id="8030"/>
    <lineage>
        <taxon>Eukaryota</taxon>
        <taxon>Metazoa</taxon>
        <taxon>Chordata</taxon>
        <taxon>Craniata</taxon>
        <taxon>Vertebrata</taxon>
        <taxon>Euteleostomi</taxon>
        <taxon>Actinopterygii</taxon>
        <taxon>Neopterygii</taxon>
        <taxon>Teleostei</taxon>
        <taxon>Protacanthopterygii</taxon>
        <taxon>Salmoniformes</taxon>
        <taxon>Salmonidae</taxon>
        <taxon>Salmoninae</taxon>
        <taxon>Salmo</taxon>
    </lineage>
</organism>
<evidence type="ECO:0000259" key="6">
    <source>
        <dbReference type="PROSITE" id="PS50089"/>
    </source>
</evidence>
<dbReference type="InterPro" id="IPR013783">
    <property type="entry name" value="Ig-like_fold"/>
</dbReference>
<evidence type="ECO:0000313" key="9">
    <source>
        <dbReference type="Proteomes" id="UP001652741"/>
    </source>
</evidence>
<dbReference type="PANTHER" id="PTHR25462:SF229">
    <property type="entry name" value="TRANSCRIPTION INTERMEDIARY FACTOR 1-BETA"/>
    <property type="match status" value="1"/>
</dbReference>
<dbReference type="SUPFAM" id="SSF57845">
    <property type="entry name" value="B-box zinc-binding domain"/>
    <property type="match status" value="1"/>
</dbReference>
<evidence type="ECO:0000256" key="4">
    <source>
        <dbReference type="PROSITE-ProRule" id="PRU00024"/>
    </source>
</evidence>
<dbReference type="RefSeq" id="XP_014070567.2">
    <property type="nucleotide sequence ID" value="XM_014215092.2"/>
</dbReference>
<dbReference type="SUPFAM" id="SSF49265">
    <property type="entry name" value="Fibronectin type III"/>
    <property type="match status" value="1"/>
</dbReference>